<protein>
    <submittedName>
        <fullName evidence="2">Uncharacterized protein</fullName>
    </submittedName>
</protein>
<feature type="compositionally biased region" description="Polar residues" evidence="1">
    <location>
        <begin position="673"/>
        <end position="685"/>
    </location>
</feature>
<proteinExistence type="predicted"/>
<feature type="compositionally biased region" description="Low complexity" evidence="1">
    <location>
        <begin position="730"/>
        <end position="741"/>
    </location>
</feature>
<sequence length="900" mass="97420">MNWVGGSLNRSRHNRNDAAVAAQKKHFAKVRAGYGPVKISPPSMAPLLPNWMQSSGTPFDAGRGRLLPQPDNQNQKRLEDFKTTRPLAQKLDSLQSRQQPLKRKLEVPRAESNGSRRLSKQTAQGTRSSPMTISSKASSTPSSSATRSKSPPEAHQPPKKAEDSEIDQIQAYRRRLLSKPDWMGLNRTSPTKYKFTAAEEKEKIGKRRRVTDRTRQAPLTSQKPRMRNTSYFDRRSQFSRPSQDHLSQAGISVRIGSAVDKSIGNSANGNGSSGPESVNEASDNMLDDEDRYPNPFVMGRLATEGMTPPSNFVHSGSERDVAFASIPSASSSQSGERLDEEEQVTLSSEEDSQGAAPDEGHVFDHAVSGHETRSAYNPAPELPDIGATKIQKQHRSPISQDFGNIADNQTPLKVAPRAAAEAFDLHSDSSNEEYALVNVSPFGDRSSMSGNASSSPLIKRAERAAQARSQSMAERKAESGNLMPTEDLSEEPSKVTNDEETLWKTLVNRPSDDGISAEPGDQIASIPTAGPGIKIGAESSLQETTEPEQPANAENAQDPVATTTRKQGEQAIEDEESTWRRFVFGKDEASDNDWDLEEPNEKGGNESPESSSSGQSRTQPSMIGEIATSPLRQNPHLLDESPLNSASSPLNSASSPAQDIDSTTAAVGEDSSPEVSSTVAQNDNSAIGEARIDLPKENPPPDESHIDSDNSLKSGSPSHSSPNDMLVPGSPFSPSSSAFSAITPLRPTPASLHPRTSFVTSHPPFTPLQKHQANPVEPASSVTSFSSPSHPGADSMTVQPSSTTNGSSSAWSPSAITTPPQQMRAEQLRLHQQARRQRQALMFRKPDRYNEVLIPGTPEPIILGRKRVRKSCVVSLEGVEGLEDTRGLGYGDEYDDIEDS</sequence>
<reference evidence="2" key="1">
    <citation type="journal article" date="2023" name="Genome Biol. Evol.">
        <title>First Whole Genome Sequence and Flow Cytometry Genome Size Data for the Lichen-Forming Fungus Ramalina farinacea (Ascomycota).</title>
        <authorList>
            <person name="Llewellyn T."/>
            <person name="Mian S."/>
            <person name="Hill R."/>
            <person name="Leitch I.J."/>
            <person name="Gaya E."/>
        </authorList>
    </citation>
    <scope>NUCLEOTIDE SEQUENCE</scope>
    <source>
        <strain evidence="2">LIQ254RAFAR</strain>
    </source>
</reference>
<feature type="region of interest" description="Disordered" evidence="1">
    <location>
        <begin position="327"/>
        <end position="362"/>
    </location>
</feature>
<dbReference type="AlphaFoldDB" id="A0AA43TY02"/>
<keyword evidence="3" id="KW-1185">Reference proteome</keyword>
<feature type="region of interest" description="Disordered" evidence="1">
    <location>
        <begin position="48"/>
        <end position="166"/>
    </location>
</feature>
<feature type="compositionally biased region" description="Acidic residues" evidence="1">
    <location>
        <begin position="338"/>
        <end position="352"/>
    </location>
</feature>
<evidence type="ECO:0000313" key="2">
    <source>
        <dbReference type="EMBL" id="MDI1488582.1"/>
    </source>
</evidence>
<feature type="compositionally biased region" description="Low complexity" evidence="1">
    <location>
        <begin position="262"/>
        <end position="274"/>
    </location>
</feature>
<feature type="region of interest" description="Disordered" evidence="1">
    <location>
        <begin position="440"/>
        <end position="825"/>
    </location>
</feature>
<feature type="compositionally biased region" description="Low complexity" evidence="1">
    <location>
        <begin position="641"/>
        <end position="657"/>
    </location>
</feature>
<feature type="compositionally biased region" description="Polar residues" evidence="1">
    <location>
        <begin position="552"/>
        <end position="565"/>
    </location>
</feature>
<feature type="compositionally biased region" description="Low complexity" evidence="1">
    <location>
        <begin position="711"/>
        <end position="721"/>
    </location>
</feature>
<feature type="compositionally biased region" description="Low complexity" evidence="1">
    <location>
        <begin position="134"/>
        <end position="151"/>
    </location>
</feature>
<feature type="compositionally biased region" description="Basic and acidic residues" evidence="1">
    <location>
        <begin position="74"/>
        <end position="83"/>
    </location>
</feature>
<feature type="region of interest" description="Disordered" evidence="1">
    <location>
        <begin position="200"/>
        <end position="223"/>
    </location>
</feature>
<feature type="region of interest" description="Disordered" evidence="1">
    <location>
        <begin position="1"/>
        <end position="23"/>
    </location>
</feature>
<evidence type="ECO:0000256" key="1">
    <source>
        <dbReference type="SAM" id="MobiDB-lite"/>
    </source>
</evidence>
<feature type="compositionally biased region" description="Low complexity" evidence="1">
    <location>
        <begin position="780"/>
        <end position="789"/>
    </location>
</feature>
<evidence type="ECO:0000313" key="3">
    <source>
        <dbReference type="Proteomes" id="UP001161017"/>
    </source>
</evidence>
<comment type="caution">
    <text evidence="2">The sequence shown here is derived from an EMBL/GenBank/DDBJ whole genome shotgun (WGS) entry which is preliminary data.</text>
</comment>
<feature type="compositionally biased region" description="Polar residues" evidence="1">
    <location>
        <begin position="112"/>
        <end position="133"/>
    </location>
</feature>
<feature type="region of interest" description="Disordered" evidence="1">
    <location>
        <begin position="262"/>
        <end position="315"/>
    </location>
</feature>
<dbReference type="EMBL" id="JAPUFD010000007">
    <property type="protein sequence ID" value="MDI1488582.1"/>
    <property type="molecule type" value="Genomic_DNA"/>
</dbReference>
<organism evidence="2 3">
    <name type="scientific">Ramalina farinacea</name>
    <dbReference type="NCBI Taxonomy" id="258253"/>
    <lineage>
        <taxon>Eukaryota</taxon>
        <taxon>Fungi</taxon>
        <taxon>Dikarya</taxon>
        <taxon>Ascomycota</taxon>
        <taxon>Pezizomycotina</taxon>
        <taxon>Lecanoromycetes</taxon>
        <taxon>OSLEUM clade</taxon>
        <taxon>Lecanoromycetidae</taxon>
        <taxon>Lecanorales</taxon>
        <taxon>Lecanorineae</taxon>
        <taxon>Ramalinaceae</taxon>
        <taxon>Ramalina</taxon>
    </lineage>
</organism>
<feature type="compositionally biased region" description="Low complexity" evidence="1">
    <location>
        <begin position="800"/>
        <end position="820"/>
    </location>
</feature>
<gene>
    <name evidence="2" type="ORF">OHK93_007857</name>
</gene>
<feature type="compositionally biased region" description="Polar residues" evidence="1">
    <location>
        <begin position="446"/>
        <end position="456"/>
    </location>
</feature>
<accession>A0AA43TY02</accession>
<dbReference type="Proteomes" id="UP001161017">
    <property type="component" value="Unassembled WGS sequence"/>
</dbReference>
<feature type="compositionally biased region" description="Low complexity" evidence="1">
    <location>
        <begin position="606"/>
        <end position="621"/>
    </location>
</feature>
<name>A0AA43TY02_9LECA</name>